<dbReference type="InterPro" id="IPR037185">
    <property type="entry name" value="EmrE-like"/>
</dbReference>
<name>D8LSH0_ECTSI</name>
<feature type="transmembrane region" description="Helical" evidence="7">
    <location>
        <begin position="261"/>
        <end position="289"/>
    </location>
</feature>
<dbReference type="GO" id="GO:0016020">
    <property type="term" value="C:membrane"/>
    <property type="evidence" value="ECO:0007669"/>
    <property type="project" value="UniProtKB-SubCell"/>
</dbReference>
<evidence type="ECO:0000256" key="7">
    <source>
        <dbReference type="SAM" id="Phobius"/>
    </source>
</evidence>
<feature type="transmembrane region" description="Helical" evidence="7">
    <location>
        <begin position="123"/>
        <end position="141"/>
    </location>
</feature>
<dbReference type="PANTHER" id="PTHR13146:SF3">
    <property type="entry name" value="EAMA DOMAIN-CONTAINING PROTEIN"/>
    <property type="match status" value="1"/>
</dbReference>
<feature type="transmembrane region" description="Helical" evidence="7">
    <location>
        <begin position="181"/>
        <end position="201"/>
    </location>
</feature>
<organism evidence="8 9">
    <name type="scientific">Ectocarpus siliculosus</name>
    <name type="common">Brown alga</name>
    <name type="synonym">Conferva siliculosa</name>
    <dbReference type="NCBI Taxonomy" id="2880"/>
    <lineage>
        <taxon>Eukaryota</taxon>
        <taxon>Sar</taxon>
        <taxon>Stramenopiles</taxon>
        <taxon>Ochrophyta</taxon>
        <taxon>PX clade</taxon>
        <taxon>Phaeophyceae</taxon>
        <taxon>Ectocarpales</taxon>
        <taxon>Ectocarpaceae</taxon>
        <taxon>Ectocarpus</taxon>
    </lineage>
</organism>
<dbReference type="GO" id="GO:0022857">
    <property type="term" value="F:transmembrane transporter activity"/>
    <property type="evidence" value="ECO:0007669"/>
    <property type="project" value="InterPro"/>
</dbReference>
<dbReference type="Proteomes" id="UP000002630">
    <property type="component" value="Linkage Group LG11"/>
</dbReference>
<feature type="transmembrane region" description="Helical" evidence="7">
    <location>
        <begin position="147"/>
        <end position="169"/>
    </location>
</feature>
<feature type="transmembrane region" description="Helical" evidence="7">
    <location>
        <begin position="92"/>
        <end position="116"/>
    </location>
</feature>
<keyword evidence="4 7" id="KW-0812">Transmembrane</keyword>
<sequence>MSGMAEPVGCNTVGTVSFLFGLVGGTGSSIVIKMLYQMSSTDVAGNERHFEKPLFLTFIMFVAMSAALPIYYVQQLLKAPEDRPPKVPGRVLGWLVVPSIFDLAGTNFAQIGLLFTTVSYFQLLRCTVIVVTAFLKAFVLNQRLAAYMWWGVAINIVAMVLVSVTNFIAPEDAQPDGANNPALGAFFILLSCIVQGSQYIFEEKVMAVDNAPPLVVIGMEGLWGTLIMLVIFPIAAALPGRDLGSIENTQDSFYMVSQSNTIQLMLLIFFVTITTYNIFCIYVTAYLSAIWHAILDNFRPVSVWSTDLVIYYMITNGSFGEAWTQYSWLQFSGMM</sequence>
<dbReference type="InterPro" id="IPR009262">
    <property type="entry name" value="SLC35_F1/F2/F6"/>
</dbReference>
<dbReference type="Pfam" id="PF06027">
    <property type="entry name" value="SLC35F"/>
    <property type="match status" value="1"/>
</dbReference>
<evidence type="ECO:0000313" key="9">
    <source>
        <dbReference type="Proteomes" id="UP000002630"/>
    </source>
</evidence>
<keyword evidence="3" id="KW-0813">Transport</keyword>
<evidence type="ECO:0000256" key="4">
    <source>
        <dbReference type="ARBA" id="ARBA00022692"/>
    </source>
</evidence>
<evidence type="ECO:0000256" key="1">
    <source>
        <dbReference type="ARBA" id="ARBA00004141"/>
    </source>
</evidence>
<keyword evidence="5 7" id="KW-1133">Transmembrane helix</keyword>
<gene>
    <name evidence="8" type="ORF">Esi_0072_0099</name>
</gene>
<dbReference type="EMBL" id="FN648949">
    <property type="protein sequence ID" value="CBN75227.1"/>
    <property type="molecule type" value="Genomic_DNA"/>
</dbReference>
<dbReference type="EMBL" id="FN649736">
    <property type="protein sequence ID" value="CBN75227.1"/>
    <property type="molecule type" value="Genomic_DNA"/>
</dbReference>
<protein>
    <submittedName>
        <fullName evidence="8">Uncharacterized protein</fullName>
    </submittedName>
</protein>
<comment type="similarity">
    <text evidence="2">Belongs to the SLC35F solute transporter family.</text>
</comment>
<proteinExistence type="inferred from homology"/>
<dbReference type="OMA" id="HHANREP"/>
<evidence type="ECO:0000256" key="6">
    <source>
        <dbReference type="ARBA" id="ARBA00023136"/>
    </source>
</evidence>
<comment type="subcellular location">
    <subcellularLocation>
        <location evidence="1">Membrane</location>
        <topology evidence="1">Multi-pass membrane protein</topology>
    </subcellularLocation>
</comment>
<accession>D8LSH0</accession>
<dbReference type="eggNOG" id="KOG3912">
    <property type="taxonomic scope" value="Eukaryota"/>
</dbReference>
<dbReference type="OrthoDB" id="300580at2759"/>
<feature type="transmembrane region" description="Helical" evidence="7">
    <location>
        <begin position="12"/>
        <end position="32"/>
    </location>
</feature>
<reference evidence="8 9" key="1">
    <citation type="journal article" date="2010" name="Nature">
        <title>The Ectocarpus genome and the independent evolution of multicellularity in brown algae.</title>
        <authorList>
            <person name="Cock J.M."/>
            <person name="Sterck L."/>
            <person name="Rouze P."/>
            <person name="Scornet D."/>
            <person name="Allen A.E."/>
            <person name="Amoutzias G."/>
            <person name="Anthouard V."/>
            <person name="Artiguenave F."/>
            <person name="Aury J.M."/>
            <person name="Badger J.H."/>
            <person name="Beszteri B."/>
            <person name="Billiau K."/>
            <person name="Bonnet E."/>
            <person name="Bothwell J.H."/>
            <person name="Bowler C."/>
            <person name="Boyen C."/>
            <person name="Brownlee C."/>
            <person name="Carrano C.J."/>
            <person name="Charrier B."/>
            <person name="Cho G.Y."/>
            <person name="Coelho S.M."/>
            <person name="Collen J."/>
            <person name="Corre E."/>
            <person name="Da Silva C."/>
            <person name="Delage L."/>
            <person name="Delaroque N."/>
            <person name="Dittami S.M."/>
            <person name="Doulbeau S."/>
            <person name="Elias M."/>
            <person name="Farnham G."/>
            <person name="Gachon C.M."/>
            <person name="Gschloessl B."/>
            <person name="Heesch S."/>
            <person name="Jabbari K."/>
            <person name="Jubin C."/>
            <person name="Kawai H."/>
            <person name="Kimura K."/>
            <person name="Kloareg B."/>
            <person name="Kupper F.C."/>
            <person name="Lang D."/>
            <person name="Le Bail A."/>
            <person name="Leblanc C."/>
            <person name="Lerouge P."/>
            <person name="Lohr M."/>
            <person name="Lopez P.J."/>
            <person name="Martens C."/>
            <person name="Maumus F."/>
            <person name="Michel G."/>
            <person name="Miranda-Saavedra D."/>
            <person name="Morales J."/>
            <person name="Moreau H."/>
            <person name="Motomura T."/>
            <person name="Nagasato C."/>
            <person name="Napoli C.A."/>
            <person name="Nelson D.R."/>
            <person name="Nyvall-Collen P."/>
            <person name="Peters A.F."/>
            <person name="Pommier C."/>
            <person name="Potin P."/>
            <person name="Poulain J."/>
            <person name="Quesneville H."/>
            <person name="Read B."/>
            <person name="Rensing S.A."/>
            <person name="Ritter A."/>
            <person name="Rousvoal S."/>
            <person name="Samanta M."/>
            <person name="Samson G."/>
            <person name="Schroeder D.C."/>
            <person name="Segurens B."/>
            <person name="Strittmatter M."/>
            <person name="Tonon T."/>
            <person name="Tregear J.W."/>
            <person name="Valentin K."/>
            <person name="von Dassow P."/>
            <person name="Yamagishi T."/>
            <person name="Van de Peer Y."/>
            <person name="Wincker P."/>
        </authorList>
    </citation>
    <scope>NUCLEOTIDE SEQUENCE [LARGE SCALE GENOMIC DNA]</scope>
    <source>
        <strain evidence="9">Ec32 / CCAP1310/4</strain>
    </source>
</reference>
<dbReference type="PANTHER" id="PTHR13146">
    <property type="match status" value="1"/>
</dbReference>
<feature type="transmembrane region" description="Helical" evidence="7">
    <location>
        <begin position="53"/>
        <end position="72"/>
    </location>
</feature>
<dbReference type="AlphaFoldDB" id="D8LSH0"/>
<feature type="transmembrane region" description="Helical" evidence="7">
    <location>
        <begin position="221"/>
        <end position="240"/>
    </location>
</feature>
<dbReference type="SUPFAM" id="SSF103481">
    <property type="entry name" value="Multidrug resistance efflux transporter EmrE"/>
    <property type="match status" value="1"/>
</dbReference>
<keyword evidence="6 7" id="KW-0472">Membrane</keyword>
<keyword evidence="9" id="KW-1185">Reference proteome</keyword>
<evidence type="ECO:0000256" key="3">
    <source>
        <dbReference type="ARBA" id="ARBA00022448"/>
    </source>
</evidence>
<dbReference type="InParanoid" id="D8LSH0"/>
<evidence type="ECO:0000256" key="2">
    <source>
        <dbReference type="ARBA" id="ARBA00007863"/>
    </source>
</evidence>
<evidence type="ECO:0000256" key="5">
    <source>
        <dbReference type="ARBA" id="ARBA00022989"/>
    </source>
</evidence>
<dbReference type="STRING" id="2880.D8LSH0"/>
<evidence type="ECO:0000313" key="8">
    <source>
        <dbReference type="EMBL" id="CBN75227.1"/>
    </source>
</evidence>